<dbReference type="EMBL" id="CP022989">
    <property type="protein sequence ID" value="ASV97584.1"/>
    <property type="molecule type" value="Genomic_DNA"/>
</dbReference>
<gene>
    <name evidence="2" type="ORF">CJU94_05045</name>
</gene>
<protein>
    <submittedName>
        <fullName evidence="2">Uncharacterized protein</fullName>
    </submittedName>
</protein>
<dbReference type="KEGG" id="parb:CJU94_05045"/>
<sequence length="108" mass="12343">MAHDPLMQQVHTILVRVVYFVAFALVQSVLLWVACWQQLGDSWLDALIRLSGVWPLSPGSINSLLAMLIVWASVLQTTILFLIIGRWWARKTNVMHRRGSRFIDERGG</sequence>
<keyword evidence="1" id="KW-1133">Transmembrane helix</keyword>
<evidence type="ECO:0000313" key="3">
    <source>
        <dbReference type="Proteomes" id="UP000215158"/>
    </source>
</evidence>
<evidence type="ECO:0000313" key="2">
    <source>
        <dbReference type="EMBL" id="ASV97584.1"/>
    </source>
</evidence>
<feature type="transmembrane region" description="Helical" evidence="1">
    <location>
        <begin position="12"/>
        <end position="34"/>
    </location>
</feature>
<feature type="transmembrane region" description="Helical" evidence="1">
    <location>
        <begin position="64"/>
        <end position="89"/>
    </location>
</feature>
<keyword evidence="3" id="KW-1185">Reference proteome</keyword>
<name>A0A248VFG4_9BURK</name>
<organism evidence="2 3">
    <name type="scientific">Paraburkholderia aromaticivorans</name>
    <dbReference type="NCBI Taxonomy" id="2026199"/>
    <lineage>
        <taxon>Bacteria</taxon>
        <taxon>Pseudomonadati</taxon>
        <taxon>Pseudomonadota</taxon>
        <taxon>Betaproteobacteria</taxon>
        <taxon>Burkholderiales</taxon>
        <taxon>Burkholderiaceae</taxon>
        <taxon>Paraburkholderia</taxon>
    </lineage>
</organism>
<accession>A0A248VFG4</accession>
<keyword evidence="1" id="KW-0472">Membrane</keyword>
<dbReference type="AlphaFoldDB" id="A0A248VFG4"/>
<dbReference type="OrthoDB" id="9968647at2"/>
<evidence type="ECO:0000256" key="1">
    <source>
        <dbReference type="SAM" id="Phobius"/>
    </source>
</evidence>
<reference evidence="2 3" key="1">
    <citation type="submission" date="2017-08" db="EMBL/GenBank/DDBJ databases">
        <title>Identification and genetic characteristics of simultaneous BTEX- and naphthalene-degrading Paraburkholderia sp. BN5 isolated from petroleum-contaminated soil.</title>
        <authorList>
            <person name="Lee Y."/>
            <person name="Jeon C.O."/>
        </authorList>
    </citation>
    <scope>NUCLEOTIDE SEQUENCE [LARGE SCALE GENOMIC DNA]</scope>
    <source>
        <strain evidence="2 3">BN5</strain>
    </source>
</reference>
<dbReference type="RefSeq" id="WP_095417777.1">
    <property type="nucleotide sequence ID" value="NZ_CP022989.1"/>
</dbReference>
<dbReference type="Proteomes" id="UP000215158">
    <property type="component" value="Chromosome 1"/>
</dbReference>
<keyword evidence="1" id="KW-0812">Transmembrane</keyword>
<proteinExistence type="predicted"/>